<dbReference type="RefSeq" id="XP_069224969.1">
    <property type="nucleotide sequence ID" value="XM_069378275.1"/>
</dbReference>
<proteinExistence type="predicted"/>
<accession>A0AB34KDK5</accession>
<dbReference type="EMBL" id="JAAQHG020000117">
    <property type="protein sequence ID" value="KAL1581861.1"/>
    <property type="molecule type" value="Genomic_DNA"/>
</dbReference>
<reference evidence="2 3" key="1">
    <citation type="journal article" date="2020" name="Microbiol. Resour. Announc.">
        <title>Draft Genome Sequence of a Cladosporium Species Isolated from the Mesophotic Ascidian Didemnum maculosum.</title>
        <authorList>
            <person name="Gioti A."/>
            <person name="Siaperas R."/>
            <person name="Nikolaivits E."/>
            <person name="Le Goff G."/>
            <person name="Ouazzani J."/>
            <person name="Kotoulas G."/>
            <person name="Topakas E."/>
        </authorList>
    </citation>
    <scope>NUCLEOTIDE SEQUENCE [LARGE SCALE GENOMIC DNA]</scope>
    <source>
        <strain evidence="2 3">TM138-S3</strain>
    </source>
</reference>
<gene>
    <name evidence="2" type="ORF">WHR41_09673</name>
</gene>
<feature type="compositionally biased region" description="Basic and acidic residues" evidence="1">
    <location>
        <begin position="130"/>
        <end position="149"/>
    </location>
</feature>
<comment type="caution">
    <text evidence="2">The sequence shown here is derived from an EMBL/GenBank/DDBJ whole genome shotgun (WGS) entry which is preliminary data.</text>
</comment>
<evidence type="ECO:0000256" key="1">
    <source>
        <dbReference type="SAM" id="MobiDB-lite"/>
    </source>
</evidence>
<protein>
    <recommendedName>
        <fullName evidence="4">BAH domain-containing protein</fullName>
    </recommendedName>
</protein>
<feature type="compositionally biased region" description="Basic and acidic residues" evidence="1">
    <location>
        <begin position="103"/>
        <end position="120"/>
    </location>
</feature>
<organism evidence="2 3">
    <name type="scientific">Cladosporium halotolerans</name>
    <dbReference type="NCBI Taxonomy" id="1052096"/>
    <lineage>
        <taxon>Eukaryota</taxon>
        <taxon>Fungi</taxon>
        <taxon>Dikarya</taxon>
        <taxon>Ascomycota</taxon>
        <taxon>Pezizomycotina</taxon>
        <taxon>Dothideomycetes</taxon>
        <taxon>Dothideomycetidae</taxon>
        <taxon>Cladosporiales</taxon>
        <taxon>Cladosporiaceae</taxon>
        <taxon>Cladosporium</taxon>
    </lineage>
</organism>
<feature type="compositionally biased region" description="Low complexity" evidence="1">
    <location>
        <begin position="194"/>
        <end position="207"/>
    </location>
</feature>
<dbReference type="AlphaFoldDB" id="A0AB34KDK5"/>
<feature type="compositionally biased region" description="Basic and acidic residues" evidence="1">
    <location>
        <begin position="57"/>
        <end position="73"/>
    </location>
</feature>
<keyword evidence="3" id="KW-1185">Reference proteome</keyword>
<dbReference type="GeneID" id="96011113"/>
<evidence type="ECO:0000313" key="3">
    <source>
        <dbReference type="Proteomes" id="UP000803884"/>
    </source>
</evidence>
<sequence>MPKLRDVSHLVQNSASRASRKRACSENGGPEASRRRPSLSFLVSDFVKTGTQNKAGSLRERDIHDGTGAEDGHGAPAKTVGSEPFASAGDTNTGVSDVAVSKDGVEDGEKLLMEVGDQSKARGSVAADQPVDHGERMINNDRPGTKESWDGIFEGVAESTGIDEGKLDNRDTADDAEESSPGSGSMSDNAAEEPSGSSPSRQQSVSSTGCPPVQEYFVVKENRKTPNCKPKIFRTDLAKRSNVEIWRQLQELQTVQHAGVHYCLDEVVYVYTSEGDDSPARIREIRDTKDDKGRIDICVSWLYSEEEVRPTCNNPEDWSSGATHIDSDRLQIVPWDTLNGHPTKMEVRPCPKKILSFGKKFNRILKRDDAALKRLKLANEHGAEISRPQRMRMLS</sequence>
<feature type="region of interest" description="Disordered" evidence="1">
    <location>
        <begin position="50"/>
        <end position="210"/>
    </location>
</feature>
<evidence type="ECO:0008006" key="4">
    <source>
        <dbReference type="Google" id="ProtNLM"/>
    </source>
</evidence>
<feature type="compositionally biased region" description="Basic and acidic residues" evidence="1">
    <location>
        <begin position="163"/>
        <end position="173"/>
    </location>
</feature>
<evidence type="ECO:0000313" key="2">
    <source>
        <dbReference type="EMBL" id="KAL1581861.1"/>
    </source>
</evidence>
<feature type="region of interest" description="Disordered" evidence="1">
    <location>
        <begin position="1"/>
        <end position="38"/>
    </location>
</feature>
<name>A0AB34KDK5_9PEZI</name>
<dbReference type="Proteomes" id="UP000803884">
    <property type="component" value="Unassembled WGS sequence"/>
</dbReference>